<name>A0A7S1FH13_NOCSC</name>
<dbReference type="PROSITE" id="PS00560">
    <property type="entry name" value="CARBOXYPEPT_SER_HIS"/>
    <property type="match status" value="1"/>
</dbReference>
<evidence type="ECO:0000256" key="1">
    <source>
        <dbReference type="ARBA" id="ARBA00009431"/>
    </source>
</evidence>
<gene>
    <name evidence="2" type="ORF">NSCI0253_LOCUS39829</name>
</gene>
<dbReference type="Gene3D" id="3.40.50.1820">
    <property type="entry name" value="alpha/beta hydrolase"/>
    <property type="match status" value="1"/>
</dbReference>
<dbReference type="InterPro" id="IPR001563">
    <property type="entry name" value="Peptidase_S10"/>
</dbReference>
<comment type="similarity">
    <text evidence="1">Belongs to the peptidase S10 family.</text>
</comment>
<dbReference type="InterPro" id="IPR033124">
    <property type="entry name" value="Ser_caboxypep_his_AS"/>
</dbReference>
<evidence type="ECO:0000313" key="2">
    <source>
        <dbReference type="EMBL" id="CAD8865474.1"/>
    </source>
</evidence>
<dbReference type="Gene3D" id="3.40.50.12670">
    <property type="match status" value="1"/>
</dbReference>
<dbReference type="EMBL" id="HBFQ01056145">
    <property type="protein sequence ID" value="CAD8865474.1"/>
    <property type="molecule type" value="Transcribed_RNA"/>
</dbReference>
<proteinExistence type="inferred from homology"/>
<dbReference type="Pfam" id="PF00450">
    <property type="entry name" value="Peptidase_S10"/>
    <property type="match status" value="1"/>
</dbReference>
<protein>
    <recommendedName>
        <fullName evidence="3">Carboxypeptidase</fullName>
    </recommendedName>
</protein>
<dbReference type="SUPFAM" id="SSF53474">
    <property type="entry name" value="alpha/beta-Hydrolases"/>
    <property type="match status" value="1"/>
</dbReference>
<dbReference type="AlphaFoldDB" id="A0A7S1FH13"/>
<dbReference type="PRINTS" id="PR00724">
    <property type="entry name" value="CRBOXYPTASEC"/>
</dbReference>
<dbReference type="PANTHER" id="PTHR11802:SF201">
    <property type="entry name" value="CARBOXYPEPTIDASE"/>
    <property type="match status" value="1"/>
</dbReference>
<evidence type="ECO:0008006" key="3">
    <source>
        <dbReference type="Google" id="ProtNLM"/>
    </source>
</evidence>
<accession>A0A7S1FH13</accession>
<dbReference type="PANTHER" id="PTHR11802">
    <property type="entry name" value="SERINE PROTEASE FAMILY S10 SERINE CARBOXYPEPTIDASE"/>
    <property type="match status" value="1"/>
</dbReference>
<organism evidence="2">
    <name type="scientific">Noctiluca scintillans</name>
    <name type="common">Sea sparkle</name>
    <name type="synonym">Red tide dinoflagellate</name>
    <dbReference type="NCBI Taxonomy" id="2966"/>
    <lineage>
        <taxon>Eukaryota</taxon>
        <taxon>Sar</taxon>
        <taxon>Alveolata</taxon>
        <taxon>Dinophyceae</taxon>
        <taxon>Noctilucales</taxon>
        <taxon>Noctilucaceae</taxon>
        <taxon>Noctiluca</taxon>
    </lineage>
</organism>
<dbReference type="GO" id="GO:0004185">
    <property type="term" value="F:serine-type carboxypeptidase activity"/>
    <property type="evidence" value="ECO:0007669"/>
    <property type="project" value="InterPro"/>
</dbReference>
<dbReference type="InterPro" id="IPR029058">
    <property type="entry name" value="AB_hydrolase_fold"/>
</dbReference>
<dbReference type="GO" id="GO:0006508">
    <property type="term" value="P:proteolysis"/>
    <property type="evidence" value="ECO:0007669"/>
    <property type="project" value="InterPro"/>
</dbReference>
<reference evidence="2" key="1">
    <citation type="submission" date="2021-01" db="EMBL/GenBank/DDBJ databases">
        <authorList>
            <person name="Corre E."/>
            <person name="Pelletier E."/>
            <person name="Niang G."/>
            <person name="Scheremetjew M."/>
            <person name="Finn R."/>
            <person name="Kale V."/>
            <person name="Holt S."/>
            <person name="Cochrane G."/>
            <person name="Meng A."/>
            <person name="Brown T."/>
            <person name="Cohen L."/>
        </authorList>
    </citation>
    <scope>NUCLEOTIDE SEQUENCE</scope>
</reference>
<sequence length="515" mass="56292">MAQDCSTRLGLPGILVTQMKTVVALSILAACAADKTEDLVTSLPGFTDTTWPFKVYSGFLDVPGPVASYDALKIHYQFHTSQGSPSTDPMVTWHQGGPGSSSITVGLYGEMGVFVIGENGNYLNPNAWNKQANMLYLESPAGSGGTHGYSECIKNSTVVPCHWTDVTQAVAYANTLQAFFLAFPEFAQNDLYLTGESYFGQYGPNIAHYIVNTEPFKSNFKLKGLALGNACWGGNESCVACNGPSEDKIDVDLFFGKGLYSPKLHIQIQMECDFPSELDTCEGDEVPGHAALSDACKTLLDEMYRQVGPMDIYNIYNNCPATAWMLQRIGKDRRWLSSFLRRGMHNPTATRQALIELNGGYQWDCLGDAAAWITQADVRKALHLDTVMPGTWDMTYDLSGPASVTLYPELVKKLHVLIYNGDADACVPYNGNEQWIGELEGRGILQETKAWAPWVVANASTPAGYITEYSVPGASTSFHFATVRLAGHMVPQFQPAAASELLRMFLHGTARTEVV</sequence>